<sequence length="145" mass="16389">MAIKRDDAGLLRQIRENTEMGMIALETLFPKVEDAPLGRYLNQKELQYSGIRDRAKREMLKEGEEGGRTGAVSELALRGAIHAETLFDTSASRVAELMIRDSARGISRLWRAMNRCENAGHTSRELAEELLLLEQKSIAELKKYL</sequence>
<comment type="caution">
    <text evidence="1">The sequence shown here is derived from an EMBL/GenBank/DDBJ whole genome shotgun (WGS) entry which is preliminary data.</text>
</comment>
<dbReference type="EMBL" id="DXDD01000124">
    <property type="protein sequence ID" value="HIY61002.1"/>
    <property type="molecule type" value="Genomic_DNA"/>
</dbReference>
<dbReference type="Proteomes" id="UP000824007">
    <property type="component" value="Unassembled WGS sequence"/>
</dbReference>
<gene>
    <name evidence="1" type="ORF">H9831_10030</name>
</gene>
<evidence type="ECO:0000313" key="1">
    <source>
        <dbReference type="EMBL" id="HIY61002.1"/>
    </source>
</evidence>
<name>A0A9D1YQU4_9FIRM</name>
<evidence type="ECO:0000313" key="2">
    <source>
        <dbReference type="Proteomes" id="UP000824007"/>
    </source>
</evidence>
<dbReference type="AlphaFoldDB" id="A0A9D1YQU4"/>
<reference evidence="1" key="2">
    <citation type="submission" date="2021-04" db="EMBL/GenBank/DDBJ databases">
        <authorList>
            <person name="Gilroy R."/>
        </authorList>
    </citation>
    <scope>NUCLEOTIDE SEQUENCE</scope>
    <source>
        <strain evidence="1">ChiSxjej3B15-24422</strain>
    </source>
</reference>
<evidence type="ECO:0008006" key="3">
    <source>
        <dbReference type="Google" id="ProtNLM"/>
    </source>
</evidence>
<accession>A0A9D1YQU4</accession>
<organism evidence="1 2">
    <name type="scientific">Candidatus Eisenbergiella pullistercoris</name>
    <dbReference type="NCBI Taxonomy" id="2838555"/>
    <lineage>
        <taxon>Bacteria</taxon>
        <taxon>Bacillati</taxon>
        <taxon>Bacillota</taxon>
        <taxon>Clostridia</taxon>
        <taxon>Lachnospirales</taxon>
        <taxon>Lachnospiraceae</taxon>
        <taxon>Eisenbergiella</taxon>
    </lineage>
</organism>
<proteinExistence type="predicted"/>
<reference evidence="1" key="1">
    <citation type="journal article" date="2021" name="PeerJ">
        <title>Extensive microbial diversity within the chicken gut microbiome revealed by metagenomics and culture.</title>
        <authorList>
            <person name="Gilroy R."/>
            <person name="Ravi A."/>
            <person name="Getino M."/>
            <person name="Pursley I."/>
            <person name="Horton D.L."/>
            <person name="Alikhan N.F."/>
            <person name="Baker D."/>
            <person name="Gharbi K."/>
            <person name="Hall N."/>
            <person name="Watson M."/>
            <person name="Adriaenssens E.M."/>
            <person name="Foster-Nyarko E."/>
            <person name="Jarju S."/>
            <person name="Secka A."/>
            <person name="Antonio M."/>
            <person name="Oren A."/>
            <person name="Chaudhuri R.R."/>
            <person name="La Ragione R."/>
            <person name="Hildebrand F."/>
            <person name="Pallen M.J."/>
        </authorList>
    </citation>
    <scope>NUCLEOTIDE SEQUENCE</scope>
    <source>
        <strain evidence="1">ChiSxjej3B15-24422</strain>
    </source>
</reference>
<protein>
    <recommendedName>
        <fullName evidence="3">DUF892 family protein</fullName>
    </recommendedName>
</protein>